<dbReference type="Proteomes" id="UP001589647">
    <property type="component" value="Unassembled WGS sequence"/>
</dbReference>
<protein>
    <submittedName>
        <fullName evidence="3">PadR family transcriptional regulator</fullName>
    </submittedName>
</protein>
<organism evidence="3 4">
    <name type="scientific">Nonomuraea spiralis</name>
    <dbReference type="NCBI Taxonomy" id="46182"/>
    <lineage>
        <taxon>Bacteria</taxon>
        <taxon>Bacillati</taxon>
        <taxon>Actinomycetota</taxon>
        <taxon>Actinomycetes</taxon>
        <taxon>Streptosporangiales</taxon>
        <taxon>Streptosporangiaceae</taxon>
        <taxon>Nonomuraea</taxon>
    </lineage>
</organism>
<evidence type="ECO:0000313" key="3">
    <source>
        <dbReference type="EMBL" id="MFB9201335.1"/>
    </source>
</evidence>
<feature type="domain" description="Transcription regulator PadR C-terminal" evidence="2">
    <location>
        <begin position="90"/>
        <end position="172"/>
    </location>
</feature>
<dbReference type="PANTHER" id="PTHR43252:SF6">
    <property type="entry name" value="NEGATIVE TRANSCRIPTION REGULATOR PADR"/>
    <property type="match status" value="1"/>
</dbReference>
<dbReference type="RefSeq" id="WP_189650085.1">
    <property type="nucleotide sequence ID" value="NZ_BMRC01000012.1"/>
</dbReference>
<feature type="domain" description="Transcription regulator PadR N-terminal" evidence="1">
    <location>
        <begin position="7"/>
        <end position="78"/>
    </location>
</feature>
<dbReference type="Gene3D" id="1.10.10.10">
    <property type="entry name" value="Winged helix-like DNA-binding domain superfamily/Winged helix DNA-binding domain"/>
    <property type="match status" value="1"/>
</dbReference>
<evidence type="ECO:0000259" key="2">
    <source>
        <dbReference type="Pfam" id="PF10400"/>
    </source>
</evidence>
<dbReference type="Pfam" id="PF03551">
    <property type="entry name" value="PadR"/>
    <property type="match status" value="1"/>
</dbReference>
<comment type="caution">
    <text evidence="3">The sequence shown here is derived from an EMBL/GenBank/DDBJ whole genome shotgun (WGS) entry which is preliminary data.</text>
</comment>
<dbReference type="SUPFAM" id="SSF46785">
    <property type="entry name" value="Winged helix' DNA-binding domain"/>
    <property type="match status" value="1"/>
</dbReference>
<dbReference type="InterPro" id="IPR018309">
    <property type="entry name" value="Tscrpt_reg_PadR_C"/>
</dbReference>
<accession>A0ABV5IBK4</accession>
<sequence length="189" mass="20498">MALRYALLGLLSEGPASGYDLAKAFEGELGSHAWQAGYNRIYPELARLTEEGLIEPAGEGVRGRRAYGVTEAGRAELRAWLLAPRKGGAVRNEPVLRLFLLSALDPEDARTVLREIAANSERQLAELGPAMAVDTPVSPGGRLPFGWLAAGYGLRQYRAAHDWATWALGELDKLGEPDKPGRRHPEADS</sequence>
<keyword evidence="4" id="KW-1185">Reference proteome</keyword>
<evidence type="ECO:0000259" key="1">
    <source>
        <dbReference type="Pfam" id="PF03551"/>
    </source>
</evidence>
<dbReference type="Pfam" id="PF10400">
    <property type="entry name" value="Vir_act_alpha_C"/>
    <property type="match status" value="1"/>
</dbReference>
<dbReference type="InterPro" id="IPR036390">
    <property type="entry name" value="WH_DNA-bd_sf"/>
</dbReference>
<reference evidence="3 4" key="1">
    <citation type="submission" date="2024-09" db="EMBL/GenBank/DDBJ databases">
        <authorList>
            <person name="Sun Q."/>
            <person name="Mori K."/>
        </authorList>
    </citation>
    <scope>NUCLEOTIDE SEQUENCE [LARGE SCALE GENOMIC DNA]</scope>
    <source>
        <strain evidence="3 4">CCM 3426</strain>
    </source>
</reference>
<evidence type="ECO:0000313" key="4">
    <source>
        <dbReference type="Proteomes" id="UP001589647"/>
    </source>
</evidence>
<dbReference type="InterPro" id="IPR036388">
    <property type="entry name" value="WH-like_DNA-bd_sf"/>
</dbReference>
<dbReference type="InterPro" id="IPR005149">
    <property type="entry name" value="Tscrpt_reg_PadR_N"/>
</dbReference>
<dbReference type="PANTHER" id="PTHR43252">
    <property type="entry name" value="TRANSCRIPTIONAL REGULATOR YQJI"/>
    <property type="match status" value="1"/>
</dbReference>
<proteinExistence type="predicted"/>
<dbReference type="EMBL" id="JBHMEI010000004">
    <property type="protein sequence ID" value="MFB9201335.1"/>
    <property type="molecule type" value="Genomic_DNA"/>
</dbReference>
<gene>
    <name evidence="3" type="ORF">ACFFV7_09055</name>
</gene>
<name>A0ABV5IBK4_9ACTN</name>